<evidence type="ECO:0000259" key="2">
    <source>
        <dbReference type="PROSITE" id="PS51819"/>
    </source>
</evidence>
<gene>
    <name evidence="3" type="ORF">GCM10010302_09020</name>
</gene>
<reference evidence="4" key="1">
    <citation type="journal article" date="2019" name="Int. J. Syst. Evol. Microbiol.">
        <title>The Global Catalogue of Microorganisms (GCM) 10K type strain sequencing project: providing services to taxonomists for standard genome sequencing and annotation.</title>
        <authorList>
            <consortium name="The Broad Institute Genomics Platform"/>
            <consortium name="The Broad Institute Genome Sequencing Center for Infectious Disease"/>
            <person name="Wu L."/>
            <person name="Ma J."/>
        </authorList>
    </citation>
    <scope>NUCLEOTIDE SEQUENCE [LARGE SCALE GENOMIC DNA]</scope>
    <source>
        <strain evidence="4">JCM 4505</strain>
    </source>
</reference>
<organism evidence="3 4">
    <name type="scientific">Streptomyces polychromogenes</name>
    <dbReference type="NCBI Taxonomy" id="67342"/>
    <lineage>
        <taxon>Bacteria</taxon>
        <taxon>Bacillati</taxon>
        <taxon>Actinomycetota</taxon>
        <taxon>Actinomycetes</taxon>
        <taxon>Kitasatosporales</taxon>
        <taxon>Streptomycetaceae</taxon>
        <taxon>Streptomyces</taxon>
    </lineage>
</organism>
<dbReference type="Gene3D" id="3.10.180.10">
    <property type="entry name" value="2,3-Dihydroxybiphenyl 1,2-Dioxygenase, domain 1"/>
    <property type="match status" value="1"/>
</dbReference>
<dbReference type="PROSITE" id="PS51819">
    <property type="entry name" value="VOC"/>
    <property type="match status" value="1"/>
</dbReference>
<keyword evidence="4" id="KW-1185">Reference proteome</keyword>
<dbReference type="Pfam" id="PF18029">
    <property type="entry name" value="Glyoxalase_6"/>
    <property type="match status" value="1"/>
</dbReference>
<dbReference type="PANTHER" id="PTHR35908">
    <property type="entry name" value="HYPOTHETICAL FUSION PROTEIN"/>
    <property type="match status" value="1"/>
</dbReference>
<dbReference type="PANTHER" id="PTHR35908:SF1">
    <property type="entry name" value="CONSERVED PROTEIN"/>
    <property type="match status" value="1"/>
</dbReference>
<name>A0ABP3ESA2_9ACTN</name>
<feature type="domain" description="VOC" evidence="2">
    <location>
        <begin position="17"/>
        <end position="142"/>
    </location>
</feature>
<evidence type="ECO:0000256" key="1">
    <source>
        <dbReference type="SAM" id="MobiDB-lite"/>
    </source>
</evidence>
<dbReference type="InterPro" id="IPR037523">
    <property type="entry name" value="VOC_core"/>
</dbReference>
<evidence type="ECO:0000313" key="4">
    <source>
        <dbReference type="Proteomes" id="UP001501867"/>
    </source>
</evidence>
<comment type="caution">
    <text evidence="3">The sequence shown here is derived from an EMBL/GenBank/DDBJ whole genome shotgun (WGS) entry which is preliminary data.</text>
</comment>
<dbReference type="EMBL" id="BAAABV010000006">
    <property type="protein sequence ID" value="GAA0273554.1"/>
    <property type="molecule type" value="Genomic_DNA"/>
</dbReference>
<dbReference type="SUPFAM" id="SSF54593">
    <property type="entry name" value="Glyoxalase/Bleomycin resistance protein/Dihydroxybiphenyl dioxygenase"/>
    <property type="match status" value="1"/>
</dbReference>
<dbReference type="Proteomes" id="UP001501867">
    <property type="component" value="Unassembled WGS sequence"/>
</dbReference>
<protein>
    <submittedName>
        <fullName evidence="3">VOC family protein</fullName>
    </submittedName>
</protein>
<evidence type="ECO:0000313" key="3">
    <source>
        <dbReference type="EMBL" id="GAA0273554.1"/>
    </source>
</evidence>
<feature type="region of interest" description="Disordered" evidence="1">
    <location>
        <begin position="106"/>
        <end position="129"/>
    </location>
</feature>
<proteinExistence type="predicted"/>
<sequence length="147" mass="15387">MCAHDDTGHTRSMTVPKTSVLVLDCAEPEPLARFYAALLGARVGPAGDDAGLLLVAGLSGPLLGIRHDPDRVPPSWPPPEDPQQPHLRILVEPEALDEAEREAVALGARPVEAAGGDSRPGSRTTLRRYADPAGHAFVLAAAPRPSG</sequence>
<accession>A0ABP3ESA2</accession>
<dbReference type="InterPro" id="IPR041581">
    <property type="entry name" value="Glyoxalase_6"/>
</dbReference>
<dbReference type="InterPro" id="IPR029068">
    <property type="entry name" value="Glyas_Bleomycin-R_OHBP_Dase"/>
</dbReference>